<organism evidence="1 2">
    <name type="scientific">Alicyclobacillus fodiniaquatilis</name>
    <dbReference type="NCBI Taxonomy" id="1661150"/>
    <lineage>
        <taxon>Bacteria</taxon>
        <taxon>Bacillati</taxon>
        <taxon>Bacillota</taxon>
        <taxon>Bacilli</taxon>
        <taxon>Bacillales</taxon>
        <taxon>Alicyclobacillaceae</taxon>
        <taxon>Alicyclobacillus</taxon>
    </lineage>
</organism>
<dbReference type="Proteomes" id="UP001597079">
    <property type="component" value="Unassembled WGS sequence"/>
</dbReference>
<protein>
    <submittedName>
        <fullName evidence="1">Retropepsin-like aspartic protease</fullName>
    </submittedName>
</protein>
<dbReference type="EMBL" id="JBHUCX010000101">
    <property type="protein sequence ID" value="MFD1678135.1"/>
    <property type="molecule type" value="Genomic_DNA"/>
</dbReference>
<dbReference type="InterPro" id="IPR021109">
    <property type="entry name" value="Peptidase_aspartic_dom_sf"/>
</dbReference>
<evidence type="ECO:0000313" key="1">
    <source>
        <dbReference type="EMBL" id="MFD1678135.1"/>
    </source>
</evidence>
<evidence type="ECO:0000313" key="2">
    <source>
        <dbReference type="Proteomes" id="UP001597079"/>
    </source>
</evidence>
<proteinExistence type="predicted"/>
<comment type="caution">
    <text evidence="1">The sequence shown here is derived from an EMBL/GenBank/DDBJ whole genome shotgun (WGS) entry which is preliminary data.</text>
</comment>
<gene>
    <name evidence="1" type="ORF">ACFSB2_26045</name>
</gene>
<dbReference type="Pfam" id="PF13975">
    <property type="entry name" value="gag-asp_proteas"/>
    <property type="match status" value="1"/>
</dbReference>
<accession>A0ABW4JQN5</accession>
<dbReference type="RefSeq" id="WP_377946141.1">
    <property type="nucleotide sequence ID" value="NZ_JBHUCX010000101.1"/>
</dbReference>
<dbReference type="Gene3D" id="2.40.70.10">
    <property type="entry name" value="Acid Proteases"/>
    <property type="match status" value="1"/>
</dbReference>
<sequence length="126" mass="13585">MYTPLATYYGKIENDALNFTLNVNGAWVENMILDTGAFELTFNGTTAQNLGLPNLGAIQIGGVGGEVEAYQSVCTLNVGAHVFENVPCIVDPDFSSTGLFGLRFFVDNQLLLVVDPTTQTFTIEQA</sequence>
<dbReference type="SUPFAM" id="SSF50630">
    <property type="entry name" value="Acid proteases"/>
    <property type="match status" value="1"/>
</dbReference>
<keyword evidence="2" id="KW-1185">Reference proteome</keyword>
<name>A0ABW4JQN5_9BACL</name>
<reference evidence="2" key="1">
    <citation type="journal article" date="2019" name="Int. J. Syst. Evol. Microbiol.">
        <title>The Global Catalogue of Microorganisms (GCM) 10K type strain sequencing project: providing services to taxonomists for standard genome sequencing and annotation.</title>
        <authorList>
            <consortium name="The Broad Institute Genomics Platform"/>
            <consortium name="The Broad Institute Genome Sequencing Center for Infectious Disease"/>
            <person name="Wu L."/>
            <person name="Ma J."/>
        </authorList>
    </citation>
    <scope>NUCLEOTIDE SEQUENCE [LARGE SCALE GENOMIC DNA]</scope>
    <source>
        <strain evidence="2">CGMCC 1.12286</strain>
    </source>
</reference>